<reference evidence="3" key="1">
    <citation type="journal article" date="2015" name="Genome">
        <title>Whole Genome Sequence of the Non-Microcystin-Producing Microcystis aeruginosa Strain NIES-44.</title>
        <authorList>
            <person name="Okano K."/>
            <person name="Miyata N."/>
            <person name="Ozaki Y."/>
        </authorList>
    </citation>
    <scope>NUCLEOTIDE SEQUENCE [LARGE SCALE GENOMIC DNA]</scope>
    <source>
        <strain evidence="3">NIES-44</strain>
    </source>
</reference>
<name>A0A0A1VVC1_MICAE</name>
<dbReference type="EMBL" id="BBPA01000035">
    <property type="protein sequence ID" value="GAL93231.1"/>
    <property type="molecule type" value="Genomic_DNA"/>
</dbReference>
<dbReference type="AlphaFoldDB" id="A0A0A1VVC1"/>
<evidence type="ECO:0000313" key="3">
    <source>
        <dbReference type="Proteomes" id="UP000030321"/>
    </source>
</evidence>
<keyword evidence="1" id="KW-0175">Coiled coil</keyword>
<comment type="caution">
    <text evidence="2">The sequence shown here is derived from an EMBL/GenBank/DDBJ whole genome shotgun (WGS) entry which is preliminary data.</text>
</comment>
<organism evidence="2 3">
    <name type="scientific">Microcystis aeruginosa NIES-44</name>
    <dbReference type="NCBI Taxonomy" id="449439"/>
    <lineage>
        <taxon>Bacteria</taxon>
        <taxon>Bacillati</taxon>
        <taxon>Cyanobacteriota</taxon>
        <taxon>Cyanophyceae</taxon>
        <taxon>Oscillatoriophycideae</taxon>
        <taxon>Chroococcales</taxon>
        <taxon>Microcystaceae</taxon>
        <taxon>Microcystis</taxon>
    </lineage>
</organism>
<sequence length="122" mass="13545">MKLAKISFSGFLTLIISLLLILSFVNASKAQSDTAVRSELISLRNRVERLESQVRGITIRGENAAPIPQRRSGTGIVNGEVVGETDPLFQRLATLVIELKEDLKKLEQRVQILEKETVSQKS</sequence>
<evidence type="ECO:0000256" key="1">
    <source>
        <dbReference type="SAM" id="Coils"/>
    </source>
</evidence>
<gene>
    <name evidence="2" type="ORF">N44_01918</name>
</gene>
<feature type="coiled-coil region" evidence="1">
    <location>
        <begin position="89"/>
        <end position="116"/>
    </location>
</feature>
<dbReference type="RefSeq" id="WP_002764847.1">
    <property type="nucleotide sequence ID" value="NZ_BBPA01000035.1"/>
</dbReference>
<evidence type="ECO:0000313" key="2">
    <source>
        <dbReference type="EMBL" id="GAL93231.1"/>
    </source>
</evidence>
<accession>A0A0A1VVC1</accession>
<dbReference type="Proteomes" id="UP000030321">
    <property type="component" value="Unassembled WGS sequence"/>
</dbReference>
<proteinExistence type="predicted"/>
<protein>
    <submittedName>
        <fullName evidence="2">Uncharacterized protein</fullName>
    </submittedName>
</protein>